<dbReference type="Proteomes" id="UP000215914">
    <property type="component" value="Unassembled WGS sequence"/>
</dbReference>
<dbReference type="AlphaFoldDB" id="A0A9K3EJR8"/>
<dbReference type="EMBL" id="MNCJ02000328">
    <property type="protein sequence ID" value="KAF5774299.1"/>
    <property type="molecule type" value="Genomic_DNA"/>
</dbReference>
<gene>
    <name evidence="1" type="ORF">HanXRQr2_Chr13g0598711</name>
</gene>
<evidence type="ECO:0000313" key="2">
    <source>
        <dbReference type="Proteomes" id="UP000215914"/>
    </source>
</evidence>
<name>A0A9K3EJR8_HELAN</name>
<evidence type="ECO:0000313" key="1">
    <source>
        <dbReference type="EMBL" id="KAF5774299.1"/>
    </source>
</evidence>
<dbReference type="Gramene" id="mRNA:HanXRQr2_Chr13g0598711">
    <property type="protein sequence ID" value="CDS:HanXRQr2_Chr13g0598711.1"/>
    <property type="gene ID" value="HanXRQr2_Chr13g0598711"/>
</dbReference>
<reference evidence="1" key="2">
    <citation type="submission" date="2020-06" db="EMBL/GenBank/DDBJ databases">
        <title>Helianthus annuus Genome sequencing and assembly Release 2.</title>
        <authorList>
            <person name="Gouzy J."/>
            <person name="Langlade N."/>
            <person name="Munos S."/>
        </authorList>
    </citation>
    <scope>NUCLEOTIDE SEQUENCE</scope>
    <source>
        <tissue evidence="1">Leaves</tissue>
    </source>
</reference>
<keyword evidence="2" id="KW-1185">Reference proteome</keyword>
<comment type="caution">
    <text evidence="1">The sequence shown here is derived from an EMBL/GenBank/DDBJ whole genome shotgun (WGS) entry which is preliminary data.</text>
</comment>
<sequence length="192" mass="22346">MTRQTRSSSGDSAPTFIHQNILQDPEKEICSFDSAHLSALKTSGIFPKGTVFRPFDREIRSDMVSDEWLCFNAFPFTLGLQFPFSEFITEFFNLTKISFSQTMPMLWRVLSVLDQIKNNHIPELSVHDLPLVYRLRCHGSCRFLFYSTSSDPLILRATRNEEEWKSKFFFVKRDSIPGGEDYPVKWLKKGRT</sequence>
<reference evidence="1" key="1">
    <citation type="journal article" date="2017" name="Nature">
        <title>The sunflower genome provides insights into oil metabolism, flowering and Asterid evolution.</title>
        <authorList>
            <person name="Badouin H."/>
            <person name="Gouzy J."/>
            <person name="Grassa C.J."/>
            <person name="Murat F."/>
            <person name="Staton S.E."/>
            <person name="Cottret L."/>
            <person name="Lelandais-Briere C."/>
            <person name="Owens G.L."/>
            <person name="Carrere S."/>
            <person name="Mayjonade B."/>
            <person name="Legrand L."/>
            <person name="Gill N."/>
            <person name="Kane N.C."/>
            <person name="Bowers J.E."/>
            <person name="Hubner S."/>
            <person name="Bellec A."/>
            <person name="Berard A."/>
            <person name="Berges H."/>
            <person name="Blanchet N."/>
            <person name="Boniface M.C."/>
            <person name="Brunel D."/>
            <person name="Catrice O."/>
            <person name="Chaidir N."/>
            <person name="Claudel C."/>
            <person name="Donnadieu C."/>
            <person name="Faraut T."/>
            <person name="Fievet G."/>
            <person name="Helmstetter N."/>
            <person name="King M."/>
            <person name="Knapp S.J."/>
            <person name="Lai Z."/>
            <person name="Le Paslier M.C."/>
            <person name="Lippi Y."/>
            <person name="Lorenzon L."/>
            <person name="Mandel J.R."/>
            <person name="Marage G."/>
            <person name="Marchand G."/>
            <person name="Marquand E."/>
            <person name="Bret-Mestries E."/>
            <person name="Morien E."/>
            <person name="Nambeesan S."/>
            <person name="Nguyen T."/>
            <person name="Pegot-Espagnet P."/>
            <person name="Pouilly N."/>
            <person name="Raftis F."/>
            <person name="Sallet E."/>
            <person name="Schiex T."/>
            <person name="Thomas J."/>
            <person name="Vandecasteele C."/>
            <person name="Vares D."/>
            <person name="Vear F."/>
            <person name="Vautrin S."/>
            <person name="Crespi M."/>
            <person name="Mangin B."/>
            <person name="Burke J.M."/>
            <person name="Salse J."/>
            <person name="Munos S."/>
            <person name="Vincourt P."/>
            <person name="Rieseberg L.H."/>
            <person name="Langlade N.B."/>
        </authorList>
    </citation>
    <scope>NUCLEOTIDE SEQUENCE</scope>
    <source>
        <tissue evidence="1">Leaves</tissue>
    </source>
</reference>
<organism evidence="1 2">
    <name type="scientific">Helianthus annuus</name>
    <name type="common">Common sunflower</name>
    <dbReference type="NCBI Taxonomy" id="4232"/>
    <lineage>
        <taxon>Eukaryota</taxon>
        <taxon>Viridiplantae</taxon>
        <taxon>Streptophyta</taxon>
        <taxon>Embryophyta</taxon>
        <taxon>Tracheophyta</taxon>
        <taxon>Spermatophyta</taxon>
        <taxon>Magnoliopsida</taxon>
        <taxon>eudicotyledons</taxon>
        <taxon>Gunneridae</taxon>
        <taxon>Pentapetalae</taxon>
        <taxon>asterids</taxon>
        <taxon>campanulids</taxon>
        <taxon>Asterales</taxon>
        <taxon>Asteraceae</taxon>
        <taxon>Asteroideae</taxon>
        <taxon>Heliantheae alliance</taxon>
        <taxon>Heliantheae</taxon>
        <taxon>Helianthus</taxon>
    </lineage>
</organism>
<accession>A0A9K3EJR8</accession>
<protein>
    <submittedName>
        <fullName evidence="1">Uncharacterized protein</fullName>
    </submittedName>
</protein>
<proteinExistence type="predicted"/>